<reference evidence="3 4" key="1">
    <citation type="journal article" date="2013" name="Curr. Biol.">
        <title>The Genome of the Foraminiferan Reticulomyxa filosa.</title>
        <authorList>
            <person name="Glockner G."/>
            <person name="Hulsmann N."/>
            <person name="Schleicher M."/>
            <person name="Noegel A.A."/>
            <person name="Eichinger L."/>
            <person name="Gallinger C."/>
            <person name="Pawlowski J."/>
            <person name="Sierra R."/>
            <person name="Euteneuer U."/>
            <person name="Pillet L."/>
            <person name="Moustafa A."/>
            <person name="Platzer M."/>
            <person name="Groth M."/>
            <person name="Szafranski K."/>
            <person name="Schliwa M."/>
        </authorList>
    </citation>
    <scope>NUCLEOTIDE SEQUENCE [LARGE SCALE GENOMIC DNA]</scope>
</reference>
<organism evidence="3 4">
    <name type="scientific">Reticulomyxa filosa</name>
    <dbReference type="NCBI Taxonomy" id="46433"/>
    <lineage>
        <taxon>Eukaryota</taxon>
        <taxon>Sar</taxon>
        <taxon>Rhizaria</taxon>
        <taxon>Retaria</taxon>
        <taxon>Foraminifera</taxon>
        <taxon>Monothalamids</taxon>
        <taxon>Reticulomyxidae</taxon>
        <taxon>Reticulomyxa</taxon>
    </lineage>
</organism>
<dbReference type="GO" id="GO:0005634">
    <property type="term" value="C:nucleus"/>
    <property type="evidence" value="ECO:0007669"/>
    <property type="project" value="TreeGrafter"/>
</dbReference>
<dbReference type="OrthoDB" id="25029at2759"/>
<dbReference type="InterPro" id="IPR023797">
    <property type="entry name" value="RNA3'_phos_cyclase_dom"/>
</dbReference>
<dbReference type="PANTHER" id="PTHR11096">
    <property type="entry name" value="RNA 3' TERMINAL PHOSPHATE CYCLASE"/>
    <property type="match status" value="1"/>
</dbReference>
<dbReference type="Proteomes" id="UP000023152">
    <property type="component" value="Unassembled WGS sequence"/>
</dbReference>
<dbReference type="AlphaFoldDB" id="X6PB00"/>
<dbReference type="Pfam" id="PF01137">
    <property type="entry name" value="RTC"/>
    <property type="match status" value="1"/>
</dbReference>
<protein>
    <recommendedName>
        <fullName evidence="2">RNA 3'-terminal phosphate cyclase domain-containing protein</fullName>
    </recommendedName>
</protein>
<dbReference type="InterPro" id="IPR013792">
    <property type="entry name" value="RNA3'P_cycl/enolpyr_Trfase_a/b"/>
</dbReference>
<feature type="compositionally biased region" description="Polar residues" evidence="1">
    <location>
        <begin position="24"/>
        <end position="38"/>
    </location>
</feature>
<dbReference type="EMBL" id="ASPP01002259">
    <property type="protein sequence ID" value="ETO34817.1"/>
    <property type="molecule type" value="Genomic_DNA"/>
</dbReference>
<name>X6PB00_RETFI</name>
<evidence type="ECO:0000256" key="1">
    <source>
        <dbReference type="SAM" id="MobiDB-lite"/>
    </source>
</evidence>
<gene>
    <name evidence="3" type="ORF">RFI_02269</name>
</gene>
<evidence type="ECO:0000313" key="3">
    <source>
        <dbReference type="EMBL" id="ETO34817.1"/>
    </source>
</evidence>
<dbReference type="PANTHER" id="PTHR11096:SF0">
    <property type="entry name" value="RNA 3'-TERMINAL PHOSPHATE CYCLASE"/>
    <property type="match status" value="1"/>
</dbReference>
<comment type="caution">
    <text evidence="3">The sequence shown here is derived from an EMBL/GenBank/DDBJ whole genome shotgun (WGS) entry which is preliminary data.</text>
</comment>
<dbReference type="InterPro" id="IPR037136">
    <property type="entry name" value="RNA3'_phos_cyclase_dom_sf"/>
</dbReference>
<sequence>MSQRPYYGGRGRGRGRGRGHEQFSQDTSQGKKQQNSENELAHEIPFGYKKEDVIDIDGGMLEGGKAGRGNPGLQAQHLQCINLVQMIYGGKLCGNYLKSTEIFYYPIPDKGHLKKQKNVFMVDTQTAGSVCLLLQIALPCCLFVPHQMFITLKGGTNASFAPQFDYVQSVLQ</sequence>
<keyword evidence="4" id="KW-1185">Reference proteome</keyword>
<dbReference type="SUPFAM" id="SSF55205">
    <property type="entry name" value="EPT/RTPC-like"/>
    <property type="match status" value="1"/>
</dbReference>
<feature type="non-terminal residue" evidence="3">
    <location>
        <position position="172"/>
    </location>
</feature>
<feature type="domain" description="RNA 3'-terminal phosphate cyclase" evidence="2">
    <location>
        <begin position="66"/>
        <end position="171"/>
    </location>
</feature>
<accession>X6PB00</accession>
<dbReference type="InterPro" id="IPR000228">
    <property type="entry name" value="RNA3'_term_phos_cyc"/>
</dbReference>
<dbReference type="Gene3D" id="3.65.10.20">
    <property type="entry name" value="RNA 3'-terminal phosphate cyclase domain"/>
    <property type="match status" value="1"/>
</dbReference>
<dbReference type="GO" id="GO:0006396">
    <property type="term" value="P:RNA processing"/>
    <property type="evidence" value="ECO:0007669"/>
    <property type="project" value="InterPro"/>
</dbReference>
<proteinExistence type="predicted"/>
<evidence type="ECO:0000259" key="2">
    <source>
        <dbReference type="Pfam" id="PF01137"/>
    </source>
</evidence>
<dbReference type="GO" id="GO:0003963">
    <property type="term" value="F:RNA-3'-phosphate cyclase activity"/>
    <property type="evidence" value="ECO:0007669"/>
    <property type="project" value="TreeGrafter"/>
</dbReference>
<evidence type="ECO:0000313" key="4">
    <source>
        <dbReference type="Proteomes" id="UP000023152"/>
    </source>
</evidence>
<feature type="region of interest" description="Disordered" evidence="1">
    <location>
        <begin position="1"/>
        <end position="41"/>
    </location>
</feature>